<feature type="region of interest" description="Disordered" evidence="1">
    <location>
        <begin position="22"/>
        <end position="64"/>
    </location>
</feature>
<dbReference type="Proteomes" id="UP001164459">
    <property type="component" value="Chromosome"/>
</dbReference>
<name>A0ABY7GT22_9BACT</name>
<reference evidence="2" key="1">
    <citation type="submission" date="2022-11" db="EMBL/GenBank/DDBJ databases">
        <title>Minimal conservation of predation-associated metabolite biosynthetic gene clusters underscores biosynthetic potential of Myxococcota including descriptions for ten novel species: Archangium lansinium sp. nov., Myxococcus landrumus sp. nov., Nannocystis bai.</title>
        <authorList>
            <person name="Ahearne A."/>
            <person name="Stevens C."/>
            <person name="Dowd S."/>
        </authorList>
    </citation>
    <scope>NUCLEOTIDE SEQUENCE</scope>
    <source>
        <strain evidence="2">Fl3</strain>
    </source>
</reference>
<gene>
    <name evidence="2" type="ORF">O0S08_28105</name>
</gene>
<proteinExistence type="predicted"/>
<protein>
    <recommendedName>
        <fullName evidence="4">Myxococcus cysteine-rich repeat-containing protein</fullName>
    </recommendedName>
</protein>
<organism evidence="2 3">
    <name type="scientific">Nannocystis punicea</name>
    <dbReference type="NCBI Taxonomy" id="2995304"/>
    <lineage>
        <taxon>Bacteria</taxon>
        <taxon>Pseudomonadati</taxon>
        <taxon>Myxococcota</taxon>
        <taxon>Polyangia</taxon>
        <taxon>Nannocystales</taxon>
        <taxon>Nannocystaceae</taxon>
        <taxon>Nannocystis</taxon>
    </lineage>
</organism>
<keyword evidence="3" id="KW-1185">Reference proteome</keyword>
<evidence type="ECO:0000256" key="1">
    <source>
        <dbReference type="SAM" id="MobiDB-lite"/>
    </source>
</evidence>
<evidence type="ECO:0000313" key="2">
    <source>
        <dbReference type="EMBL" id="WAS90076.1"/>
    </source>
</evidence>
<sequence>MRTLGLLAALLFLVDCGPKAPGEDTGGSDTGPSTTVDDPPASTSTTATSGTGVTTETGPDTTGDTSVGGLCFGQEAGHVWTCQCTSVLGPWTPFNDACDKFEGGAVDWAEWLCETYADEEPSTGAETTDGTTGGVLPDNPTTGDPTGSLGCDCTCRITEECCDDSKP</sequence>
<evidence type="ECO:0000313" key="3">
    <source>
        <dbReference type="Proteomes" id="UP001164459"/>
    </source>
</evidence>
<dbReference type="RefSeq" id="WP_269032410.1">
    <property type="nucleotide sequence ID" value="NZ_CP114040.1"/>
</dbReference>
<feature type="compositionally biased region" description="Low complexity" evidence="1">
    <location>
        <begin position="30"/>
        <end position="64"/>
    </location>
</feature>
<dbReference type="EMBL" id="CP114040">
    <property type="protein sequence ID" value="WAS90076.1"/>
    <property type="molecule type" value="Genomic_DNA"/>
</dbReference>
<accession>A0ABY7GT22</accession>
<feature type="region of interest" description="Disordered" evidence="1">
    <location>
        <begin position="119"/>
        <end position="147"/>
    </location>
</feature>
<evidence type="ECO:0008006" key="4">
    <source>
        <dbReference type="Google" id="ProtNLM"/>
    </source>
</evidence>